<keyword evidence="3" id="KW-1003">Cell membrane</keyword>
<dbReference type="PANTHER" id="PTHR48063">
    <property type="entry name" value="LRR RECEPTOR-LIKE KINASE"/>
    <property type="match status" value="1"/>
</dbReference>
<evidence type="ECO:0000256" key="5">
    <source>
        <dbReference type="ARBA" id="ARBA00022692"/>
    </source>
</evidence>
<keyword evidence="17" id="KW-1185">Reference proteome</keyword>
<feature type="domain" description="Disease resistance R13L4/SHOC-2-like LRR" evidence="15">
    <location>
        <begin position="708"/>
        <end position="880"/>
    </location>
</feature>
<gene>
    <name evidence="16" type="ORF">BAE44_0018202</name>
</gene>
<dbReference type="InterPro" id="IPR003591">
    <property type="entry name" value="Leu-rich_rpt_typical-subtyp"/>
</dbReference>
<evidence type="ECO:0000256" key="9">
    <source>
        <dbReference type="ARBA" id="ARBA00023136"/>
    </source>
</evidence>
<dbReference type="Pfam" id="PF03407">
    <property type="entry name" value="Nucleotid_trans"/>
    <property type="match status" value="1"/>
</dbReference>
<evidence type="ECO:0000256" key="8">
    <source>
        <dbReference type="ARBA" id="ARBA00022989"/>
    </source>
</evidence>
<name>A0A1E5V6K7_9POAL</name>
<feature type="domain" description="Leucine-rich repeat-containing N-terminal plant-type" evidence="14">
    <location>
        <begin position="516"/>
        <end position="557"/>
    </location>
</feature>
<keyword evidence="8 12" id="KW-1133">Transmembrane helix</keyword>
<evidence type="ECO:0000259" key="13">
    <source>
        <dbReference type="Pfam" id="PF03407"/>
    </source>
</evidence>
<feature type="region of interest" description="Disordered" evidence="11">
    <location>
        <begin position="173"/>
        <end position="197"/>
    </location>
</feature>
<evidence type="ECO:0000256" key="7">
    <source>
        <dbReference type="ARBA" id="ARBA00022737"/>
    </source>
</evidence>
<organism evidence="16 17">
    <name type="scientific">Dichanthelium oligosanthes</name>
    <dbReference type="NCBI Taxonomy" id="888268"/>
    <lineage>
        <taxon>Eukaryota</taxon>
        <taxon>Viridiplantae</taxon>
        <taxon>Streptophyta</taxon>
        <taxon>Embryophyta</taxon>
        <taxon>Tracheophyta</taxon>
        <taxon>Spermatophyta</taxon>
        <taxon>Magnoliopsida</taxon>
        <taxon>Liliopsida</taxon>
        <taxon>Poales</taxon>
        <taxon>Poaceae</taxon>
        <taxon>PACMAD clade</taxon>
        <taxon>Panicoideae</taxon>
        <taxon>Panicodae</taxon>
        <taxon>Paniceae</taxon>
        <taxon>Dichantheliinae</taxon>
        <taxon>Dichanthelium</taxon>
    </lineage>
</organism>
<evidence type="ECO:0000313" key="16">
    <source>
        <dbReference type="EMBL" id="OEL20779.1"/>
    </source>
</evidence>
<dbReference type="InterPro" id="IPR013210">
    <property type="entry name" value="LRR_N_plant-typ"/>
</dbReference>
<keyword evidence="7" id="KW-0677">Repeat</keyword>
<dbReference type="Pfam" id="PF23598">
    <property type="entry name" value="LRR_14"/>
    <property type="match status" value="1"/>
</dbReference>
<dbReference type="Gene3D" id="1.10.510.10">
    <property type="entry name" value="Transferase(Phosphotransferase) domain 1"/>
    <property type="match status" value="1"/>
</dbReference>
<dbReference type="GO" id="GO:0009791">
    <property type="term" value="P:post-embryonic development"/>
    <property type="evidence" value="ECO:0007669"/>
    <property type="project" value="UniProtKB-ARBA"/>
</dbReference>
<dbReference type="OrthoDB" id="540503at2759"/>
<comment type="subcellular location">
    <subcellularLocation>
        <location evidence="1">Cell membrane</location>
        <topology evidence="1">Single-pass type I membrane protein</topology>
    </subcellularLocation>
</comment>
<feature type="domain" description="Nucleotide-diphospho-sugar transferase" evidence="13">
    <location>
        <begin position="245"/>
        <end position="440"/>
    </location>
</feature>
<keyword evidence="9 12" id="KW-0472">Membrane</keyword>
<keyword evidence="5 12" id="KW-0812">Transmembrane</keyword>
<dbReference type="Proteomes" id="UP000095767">
    <property type="component" value="Unassembled WGS sequence"/>
</dbReference>
<dbReference type="InterPro" id="IPR005069">
    <property type="entry name" value="Nucl-diP-sugar_transferase"/>
</dbReference>
<keyword evidence="6" id="KW-0732">Signal</keyword>
<dbReference type="GO" id="GO:0051707">
    <property type="term" value="P:response to other organism"/>
    <property type="evidence" value="ECO:0007669"/>
    <property type="project" value="UniProtKB-ARBA"/>
</dbReference>
<protein>
    <submittedName>
        <fullName evidence="16">Arabinosyltransferase XEG113</fullName>
    </submittedName>
</protein>
<feature type="region of interest" description="Disordered" evidence="11">
    <location>
        <begin position="52"/>
        <end position="109"/>
    </location>
</feature>
<evidence type="ECO:0000259" key="14">
    <source>
        <dbReference type="Pfam" id="PF08263"/>
    </source>
</evidence>
<dbReference type="FunFam" id="3.80.10.10:FF:000275">
    <property type="entry name" value="Leucine-rich repeat receptor-like protein kinase"/>
    <property type="match status" value="1"/>
</dbReference>
<dbReference type="AlphaFoldDB" id="A0A1E5V6K7"/>
<dbReference type="SUPFAM" id="SSF52047">
    <property type="entry name" value="RNI-like"/>
    <property type="match status" value="1"/>
</dbReference>
<evidence type="ECO:0000256" key="10">
    <source>
        <dbReference type="ARBA" id="ARBA00023180"/>
    </source>
</evidence>
<evidence type="ECO:0000256" key="11">
    <source>
        <dbReference type="SAM" id="MobiDB-lite"/>
    </source>
</evidence>
<keyword evidence="4" id="KW-0433">Leucine-rich repeat</keyword>
<comment type="similarity">
    <text evidence="2">Belongs to the RLP family.</text>
</comment>
<evidence type="ECO:0000256" key="4">
    <source>
        <dbReference type="ARBA" id="ARBA00022614"/>
    </source>
</evidence>
<keyword evidence="16" id="KW-0808">Transferase</keyword>
<dbReference type="SMART" id="SM00369">
    <property type="entry name" value="LRR_TYP"/>
    <property type="match status" value="7"/>
</dbReference>
<evidence type="ECO:0000256" key="6">
    <source>
        <dbReference type="ARBA" id="ARBA00022729"/>
    </source>
</evidence>
<dbReference type="SUPFAM" id="SSF56112">
    <property type="entry name" value="Protein kinase-like (PK-like)"/>
    <property type="match status" value="1"/>
</dbReference>
<keyword evidence="10" id="KW-0325">Glycoprotein</keyword>
<evidence type="ECO:0000256" key="1">
    <source>
        <dbReference type="ARBA" id="ARBA00004251"/>
    </source>
</evidence>
<dbReference type="SUPFAM" id="SSF52058">
    <property type="entry name" value="L domain-like"/>
    <property type="match status" value="1"/>
</dbReference>
<feature type="transmembrane region" description="Helical" evidence="12">
    <location>
        <begin position="128"/>
        <end position="149"/>
    </location>
</feature>
<dbReference type="InterPro" id="IPR032675">
    <property type="entry name" value="LRR_dom_sf"/>
</dbReference>
<dbReference type="GO" id="GO:0016740">
    <property type="term" value="F:transferase activity"/>
    <property type="evidence" value="ECO:0007669"/>
    <property type="project" value="UniProtKB-KW"/>
</dbReference>
<dbReference type="GO" id="GO:0005886">
    <property type="term" value="C:plasma membrane"/>
    <property type="evidence" value="ECO:0007669"/>
    <property type="project" value="UniProtKB-SubCell"/>
</dbReference>
<evidence type="ECO:0000259" key="15">
    <source>
        <dbReference type="Pfam" id="PF23598"/>
    </source>
</evidence>
<dbReference type="InterPro" id="IPR046956">
    <property type="entry name" value="RLP23-like"/>
</dbReference>
<dbReference type="InterPro" id="IPR011009">
    <property type="entry name" value="Kinase-like_dom_sf"/>
</dbReference>
<dbReference type="STRING" id="888268.A0A1E5V6K7"/>
<evidence type="ECO:0000256" key="12">
    <source>
        <dbReference type="SAM" id="Phobius"/>
    </source>
</evidence>
<evidence type="ECO:0000313" key="17">
    <source>
        <dbReference type="Proteomes" id="UP000095767"/>
    </source>
</evidence>
<dbReference type="InterPro" id="IPR001611">
    <property type="entry name" value="Leu-rich_rpt"/>
</dbReference>
<dbReference type="Gene3D" id="3.80.10.10">
    <property type="entry name" value="Ribonuclease Inhibitor"/>
    <property type="match status" value="3"/>
</dbReference>
<evidence type="ECO:0000256" key="2">
    <source>
        <dbReference type="ARBA" id="ARBA00009592"/>
    </source>
</evidence>
<comment type="caution">
    <text evidence="16">The sequence shown here is derived from an EMBL/GenBank/DDBJ whole genome shotgun (WGS) entry which is preliminary data.</text>
</comment>
<accession>A0A1E5V6K7</accession>
<dbReference type="Pfam" id="PF08263">
    <property type="entry name" value="LRRNT_2"/>
    <property type="match status" value="1"/>
</dbReference>
<dbReference type="Pfam" id="PF13855">
    <property type="entry name" value="LRR_8"/>
    <property type="match status" value="2"/>
</dbReference>
<feature type="compositionally biased region" description="Low complexity" evidence="11">
    <location>
        <begin position="77"/>
        <end position="90"/>
    </location>
</feature>
<sequence length="1115" mass="120367">MGAGVAGSQERSRSGARSQKVANCFLVAVYLSCGPTFIPLTRTAACGGGTHRIRDRRFPVTGRHSSSPARRAGPTAHLPSSGPHPWSSPHCAAQNVPRPHRPLTPPPATPIPAGEMAAWCSGDSTKPIFVGIYGAVLGGFAVSALFFLLSSFSSLSAPLLPIPTTTAAAANLSGSTPAQPETMYNRPIWKPPPRGARMPSPRAFRLTRNMVAARARDGVIVVTFGNCAFLDFILTWARHLTDLGVDNLLVGAMDTKLLRELYLRGVPAFDMGSRMATEDAGWGSPTFHKMGREKVLLINALLPFGYELLMCDTDMVWLKNPLPYLARYPDADLLTSSDQVIPTVTDDSLENWREVTGALNIGIFHWRPTEPAKKLAKDWKDLVLSDDKLWDQNAFNDLVHKVFGQPVEGQGDLVYSYDGKLKLGVLPASIFCSGHTYFVQVMPPLWCRLDRMWFGHPGVMEGTMTRQPFLCPMDHVFEVILLWRQSSGIVSRATMLLLLSSIVPIVSALAAAGANSEDAAALLAFKAAAVGSGGAALASWNGSAAAGLCVSWEGVTCGRRGRVVALRLPSLGLSGTLSPAVGGLSSLRALELTFNWLRGGIPESLGRLRRLRTLDLRVNTLSGALPGNLTSCTGLTELFLSSNKLTGRVPAELGDTLARLQVLDLNNNSFTGPLPASLANLTSLRRLSLGINGFEGPMPPELGRDMPRLEYIDLCHNYLHGELPPSLYNLSSLAILDVGQNMLRGSIPAEIHVQLPQLQGLALFENQFSGAIPSSLSNLTDLQELELTGNGFSGLVPRDLGRLQFLRILLLEANSLEAGEKMKGWEFMDSLANCSNLEVLGLGSNNFTGDLPASVANLSTTLEKLYLADLGVSGSIPSYIGNLIGLKVLYLVNTFISGVIPESIGKLENLTELYLYNNGLSGVIPSSVGNLTKLIKLSAHNNNLEGSIPPSIGKLNGLISLDFSRNYLNEYGEGGAVSTLGDIYSLGILLLEMFTGRSPTDDVFRDSLDLHRFSEDAFPDRVLEIADPKLWVHYDISSDSSTRSRVQECLLSVIGLGLSCSKHQPKERMPIRDAAVEMHAIRDEAHLMFAGSLAVDVEREGEAKSVQRFAQTESN</sequence>
<reference evidence="16 17" key="1">
    <citation type="submission" date="2016-09" db="EMBL/GenBank/DDBJ databases">
        <title>The draft genome of Dichanthelium oligosanthes: A C3 panicoid grass species.</title>
        <authorList>
            <person name="Studer A.J."/>
            <person name="Schnable J.C."/>
            <person name="Brutnell T.P."/>
        </authorList>
    </citation>
    <scope>NUCLEOTIDE SEQUENCE [LARGE SCALE GENOMIC DNA]</scope>
    <source>
        <strain evidence="17">cv. Kellogg 1175</strain>
        <tissue evidence="16">Leaf</tissue>
    </source>
</reference>
<dbReference type="FunFam" id="3.80.10.10:FF:001158">
    <property type="entry name" value="Leucine-rich repeat protein kinase family protein"/>
    <property type="match status" value="1"/>
</dbReference>
<dbReference type="FunFam" id="3.80.10.10:FF:000453">
    <property type="entry name" value="Leucine-rich receptor-like protein kinase family protein"/>
    <property type="match status" value="1"/>
</dbReference>
<dbReference type="EMBL" id="LWDX02049698">
    <property type="protein sequence ID" value="OEL20779.1"/>
    <property type="molecule type" value="Genomic_DNA"/>
</dbReference>
<dbReference type="GO" id="GO:0006952">
    <property type="term" value="P:defense response"/>
    <property type="evidence" value="ECO:0007669"/>
    <property type="project" value="UniProtKB-ARBA"/>
</dbReference>
<evidence type="ECO:0000256" key="3">
    <source>
        <dbReference type="ARBA" id="ARBA00022475"/>
    </source>
</evidence>
<proteinExistence type="inferred from homology"/>
<dbReference type="InterPro" id="IPR055414">
    <property type="entry name" value="LRR_R13L4/SHOC2-like"/>
</dbReference>